<organism evidence="4 5">
    <name type="scientific">Lentzea tibetensis</name>
    <dbReference type="NCBI Taxonomy" id="2591470"/>
    <lineage>
        <taxon>Bacteria</taxon>
        <taxon>Bacillati</taxon>
        <taxon>Actinomycetota</taxon>
        <taxon>Actinomycetes</taxon>
        <taxon>Pseudonocardiales</taxon>
        <taxon>Pseudonocardiaceae</taxon>
        <taxon>Lentzea</taxon>
    </lineage>
</organism>
<evidence type="ECO:0000313" key="4">
    <source>
        <dbReference type="EMBL" id="TWP50394.1"/>
    </source>
</evidence>
<keyword evidence="2" id="KW-0597">Phosphoprotein</keyword>
<dbReference type="RefSeq" id="WP_146353556.1">
    <property type="nucleotide sequence ID" value="NZ_VOBR01000012.1"/>
</dbReference>
<gene>
    <name evidence="4" type="ORF">FKR81_19635</name>
</gene>
<dbReference type="PROSITE" id="PS50075">
    <property type="entry name" value="CARRIER"/>
    <property type="match status" value="1"/>
</dbReference>
<feature type="domain" description="Carrier" evidence="3">
    <location>
        <begin position="3"/>
        <end position="81"/>
    </location>
</feature>
<dbReference type="EMBL" id="VOBR01000012">
    <property type="protein sequence ID" value="TWP50394.1"/>
    <property type="molecule type" value="Genomic_DNA"/>
</dbReference>
<dbReference type="InterPro" id="IPR036736">
    <property type="entry name" value="ACP-like_sf"/>
</dbReference>
<dbReference type="Gene3D" id="1.10.1200.10">
    <property type="entry name" value="ACP-like"/>
    <property type="match status" value="1"/>
</dbReference>
<evidence type="ECO:0000259" key="3">
    <source>
        <dbReference type="PROSITE" id="PS50075"/>
    </source>
</evidence>
<protein>
    <submittedName>
        <fullName evidence="4">Acyl carrier protein</fullName>
    </submittedName>
</protein>
<proteinExistence type="predicted"/>
<evidence type="ECO:0000256" key="2">
    <source>
        <dbReference type="ARBA" id="ARBA00022553"/>
    </source>
</evidence>
<dbReference type="GO" id="GO:0031177">
    <property type="term" value="F:phosphopantetheine binding"/>
    <property type="evidence" value="ECO:0007669"/>
    <property type="project" value="InterPro"/>
</dbReference>
<dbReference type="InterPro" id="IPR020806">
    <property type="entry name" value="PKS_PP-bd"/>
</dbReference>
<comment type="caution">
    <text evidence="4">The sequence shown here is derived from an EMBL/GenBank/DDBJ whole genome shotgun (WGS) entry which is preliminary data.</text>
</comment>
<dbReference type="InterPro" id="IPR006162">
    <property type="entry name" value="Ppantetheine_attach_site"/>
</dbReference>
<accession>A0A563ETD9</accession>
<dbReference type="InterPro" id="IPR009081">
    <property type="entry name" value="PP-bd_ACP"/>
</dbReference>
<dbReference type="Pfam" id="PF00550">
    <property type="entry name" value="PP-binding"/>
    <property type="match status" value="1"/>
</dbReference>
<reference evidence="4 5" key="1">
    <citation type="submission" date="2019-07" db="EMBL/GenBank/DDBJ databases">
        <title>Lentzea xizangensis sp. nov., isolated from Qinghai-Tibetan Plateau Soils.</title>
        <authorList>
            <person name="Huang J."/>
        </authorList>
    </citation>
    <scope>NUCLEOTIDE SEQUENCE [LARGE SCALE GENOMIC DNA]</scope>
    <source>
        <strain evidence="4 5">FXJ1.1311</strain>
    </source>
</reference>
<dbReference type="SMART" id="SM00823">
    <property type="entry name" value="PKS_PP"/>
    <property type="match status" value="1"/>
</dbReference>
<evidence type="ECO:0000313" key="5">
    <source>
        <dbReference type="Proteomes" id="UP000316639"/>
    </source>
</evidence>
<keyword evidence="1" id="KW-0596">Phosphopantetheine</keyword>
<name>A0A563ETD9_9PSEU</name>
<dbReference type="SUPFAM" id="SSF47336">
    <property type="entry name" value="ACP-like"/>
    <property type="match status" value="1"/>
</dbReference>
<sequence length="86" mass="9205">MKSFTLSDLTGILGSCAGVDDAVKLDESRPDEQFGDLGYDSLAILELAGRIQRTFGITMPDEAVDHMKTPRQAVDYVNGLLSAVSA</sequence>
<dbReference type="OrthoDB" id="3537906at2"/>
<dbReference type="Proteomes" id="UP000316639">
    <property type="component" value="Unassembled WGS sequence"/>
</dbReference>
<dbReference type="PROSITE" id="PS00012">
    <property type="entry name" value="PHOSPHOPANTETHEINE"/>
    <property type="match status" value="1"/>
</dbReference>
<keyword evidence="5" id="KW-1185">Reference proteome</keyword>
<dbReference type="AlphaFoldDB" id="A0A563ETD9"/>
<evidence type="ECO:0000256" key="1">
    <source>
        <dbReference type="ARBA" id="ARBA00022450"/>
    </source>
</evidence>